<evidence type="ECO:0000313" key="2">
    <source>
        <dbReference type="Proteomes" id="UP000594943"/>
    </source>
</evidence>
<dbReference type="Proteomes" id="UP000594943">
    <property type="component" value="Chromosome 1"/>
</dbReference>
<name>A0A7T2WXT7_9BURK</name>
<organism evidence="1 2">
    <name type="scientific">Burkholderia humptydooensis</name>
    <dbReference type="NCBI Taxonomy" id="430531"/>
    <lineage>
        <taxon>Bacteria</taxon>
        <taxon>Pseudomonadati</taxon>
        <taxon>Pseudomonadota</taxon>
        <taxon>Betaproteobacteria</taxon>
        <taxon>Burkholderiales</taxon>
        <taxon>Burkholderiaceae</taxon>
        <taxon>Burkholderia</taxon>
        <taxon>pseudomallei group</taxon>
    </lineage>
</organism>
<gene>
    <name evidence="1" type="ORF">I6G56_10725</name>
</gene>
<sequence>MKKLLWLWKTEIERIGKLQWWEQVVEKKVDGFPKEPNPWHFHPIEIVGNFKVSASTALDELIRKIGDIIASGEGEYDAYNTETKGVSGGHVGHSHIRGGAPMCFVKRQGLTWVGKWCRRAAWQTGRRSVAVRAR</sequence>
<dbReference type="KEGG" id="bhg:I6G56_10725"/>
<protein>
    <submittedName>
        <fullName evidence="1">Uncharacterized protein</fullName>
    </submittedName>
</protein>
<accession>A0A7T2WXT7</accession>
<evidence type="ECO:0000313" key="1">
    <source>
        <dbReference type="EMBL" id="QPS42125.1"/>
    </source>
</evidence>
<proteinExistence type="predicted"/>
<dbReference type="EMBL" id="CP065686">
    <property type="protein sequence ID" value="QPS42125.1"/>
    <property type="molecule type" value="Genomic_DNA"/>
</dbReference>
<dbReference type="AlphaFoldDB" id="A0A7T2WXT7"/>
<reference evidence="1 2" key="1">
    <citation type="submission" date="2020-12" db="EMBL/GenBank/DDBJ databases">
        <title>FDA dAtabase for Regulatory Grade micrObial Sequences (FDA-ARGOS): Supporting development and validation of Infectious Disease Dx tests.</title>
        <authorList>
            <person name="Nelson B."/>
            <person name="Plummer A."/>
            <person name="Tallon L."/>
            <person name="Sadzewicz L."/>
            <person name="Zhao X."/>
            <person name="Boylan J."/>
            <person name="Ott S."/>
            <person name="Bowen H."/>
            <person name="Vavikolanu K."/>
            <person name="Mehta A."/>
            <person name="Aluvathingal J."/>
            <person name="Nadendla S."/>
            <person name="Myers T."/>
            <person name="Yan Y."/>
            <person name="Sichtig H."/>
        </authorList>
    </citation>
    <scope>NUCLEOTIDE SEQUENCE [LARGE SCALE GENOMIC DNA]</scope>
    <source>
        <strain evidence="1 2">FDAARGOS_899</strain>
    </source>
</reference>